<dbReference type="InterPro" id="IPR001944">
    <property type="entry name" value="Glycoside_Hdrlase_35"/>
</dbReference>
<keyword evidence="4" id="KW-0732">Signal</keyword>
<evidence type="ECO:0000259" key="5">
    <source>
        <dbReference type="Pfam" id="PF02449"/>
    </source>
</evidence>
<dbReference type="Proteomes" id="UP001596023">
    <property type="component" value="Unassembled WGS sequence"/>
</dbReference>
<dbReference type="Pfam" id="PF02449">
    <property type="entry name" value="Glyco_hydro_42"/>
    <property type="match status" value="1"/>
</dbReference>
<evidence type="ECO:0000256" key="3">
    <source>
        <dbReference type="ARBA" id="ARBA00023295"/>
    </source>
</evidence>
<sequence>MKRNYFIVQFFFVAILFNAQTAKYPLIFADVPEMSMVHVGDTYYNTGGYTGFDYFTISGEITVNRTKEASTSHLVKSGTATQLIVNDKPFLILGGELSNSSAASGEDIDRIFPKLQRMGLNTVLVPAYWDLIEPIEGSYEFSLVDKVVKQARKNNLKIVFLWFGAWKNSMSCYAPLWFKKDYRKYPRAYTKAGKPLEIASSFSENVYLADNRAFSQLMKYIASIDKEEGTVIMVQIENETGMLEDARDYSAEANKLFNEAVPEVLINYLSRNRDTLHPQILKKWGKQGFKKKGNWPEIFGTDLYTDEIFMAWSYARYVEKLAQTARSIHNIPLYVNAAMNSRGRKPGEYPSAGPLAHLIDIWHCGAPNIDLLAPDLYDKGFANWVAQYKLHNNPLFIPEVKSGKNNGVQAFYVFGEHDAIGYCPFSIENGAEDAPLTQAYSKLRELMPVLTKYQGRGQSNGLLFDQENKERILRYDDLKITCRHFFTLPWDSRATDESIWPEGGGLILRLAKDEYIIAGSGIVVEFEKEGEKKAIDAKKLGEDGFMNQGGQQVKQVAWDDSLRAGIGTVDEISINENGTFKYIRRLNGDQTHQGRHIRIGADDFSILHVKLYEYK</sequence>
<reference evidence="8" key="1">
    <citation type="journal article" date="2019" name="Int. J. Syst. Evol. Microbiol.">
        <title>The Global Catalogue of Microorganisms (GCM) 10K type strain sequencing project: providing services to taxonomists for standard genome sequencing and annotation.</title>
        <authorList>
            <consortium name="The Broad Institute Genomics Platform"/>
            <consortium name="The Broad Institute Genome Sequencing Center for Infectious Disease"/>
            <person name="Wu L."/>
            <person name="Ma J."/>
        </authorList>
    </citation>
    <scope>NUCLEOTIDE SEQUENCE [LARGE SCALE GENOMIC DNA]</scope>
    <source>
        <strain evidence="8">CCUG 66188</strain>
    </source>
</reference>
<dbReference type="PANTHER" id="PTHR23421">
    <property type="entry name" value="BETA-GALACTOSIDASE RELATED"/>
    <property type="match status" value="1"/>
</dbReference>
<organism evidence="7 8">
    <name type="scientific">Dysgonomonas termitidis</name>
    <dbReference type="NCBI Taxonomy" id="1516126"/>
    <lineage>
        <taxon>Bacteria</taxon>
        <taxon>Pseudomonadati</taxon>
        <taxon>Bacteroidota</taxon>
        <taxon>Bacteroidia</taxon>
        <taxon>Bacteroidales</taxon>
        <taxon>Dysgonomonadaceae</taxon>
        <taxon>Dysgonomonas</taxon>
    </lineage>
</organism>
<name>A0ABV9KTG7_9BACT</name>
<dbReference type="InterPro" id="IPR017853">
    <property type="entry name" value="GH"/>
</dbReference>
<dbReference type="Gene3D" id="3.20.20.80">
    <property type="entry name" value="Glycosidases"/>
    <property type="match status" value="1"/>
</dbReference>
<protein>
    <submittedName>
        <fullName evidence="7">DUF5597 domain-containing protein</fullName>
    </submittedName>
</protein>
<evidence type="ECO:0000256" key="1">
    <source>
        <dbReference type="ARBA" id="ARBA00009809"/>
    </source>
</evidence>
<feature type="chain" id="PRO_5046085210" evidence="4">
    <location>
        <begin position="23"/>
        <end position="615"/>
    </location>
</feature>
<gene>
    <name evidence="7" type="ORF">ACFO6W_06510</name>
</gene>
<dbReference type="RefSeq" id="WP_379994589.1">
    <property type="nucleotide sequence ID" value="NZ_JBHSGN010000054.1"/>
</dbReference>
<feature type="signal peptide" evidence="4">
    <location>
        <begin position="1"/>
        <end position="22"/>
    </location>
</feature>
<evidence type="ECO:0000313" key="8">
    <source>
        <dbReference type="Proteomes" id="UP001596023"/>
    </source>
</evidence>
<proteinExistence type="inferred from homology"/>
<dbReference type="SUPFAM" id="SSF51445">
    <property type="entry name" value="(Trans)glycosidases"/>
    <property type="match status" value="1"/>
</dbReference>
<evidence type="ECO:0000259" key="6">
    <source>
        <dbReference type="Pfam" id="PF18120"/>
    </source>
</evidence>
<keyword evidence="2" id="KW-0378">Hydrolase</keyword>
<evidence type="ECO:0000256" key="4">
    <source>
        <dbReference type="SAM" id="SignalP"/>
    </source>
</evidence>
<dbReference type="Pfam" id="PF18120">
    <property type="entry name" value="DUF5597"/>
    <property type="match status" value="1"/>
</dbReference>
<dbReference type="EMBL" id="JBHSGN010000054">
    <property type="protein sequence ID" value="MFC4673338.1"/>
    <property type="molecule type" value="Genomic_DNA"/>
</dbReference>
<comment type="caution">
    <text evidence="7">The sequence shown here is derived from an EMBL/GenBank/DDBJ whole genome shotgun (WGS) entry which is preliminary data.</text>
</comment>
<feature type="domain" description="Glycoside hydrolase family 42 N-terminal" evidence="5">
    <location>
        <begin position="106"/>
        <end position="266"/>
    </location>
</feature>
<evidence type="ECO:0000256" key="2">
    <source>
        <dbReference type="ARBA" id="ARBA00022801"/>
    </source>
</evidence>
<comment type="similarity">
    <text evidence="1">Belongs to the glycosyl hydrolase 35 family.</text>
</comment>
<accession>A0ABV9KTG7</accession>
<dbReference type="InterPro" id="IPR013529">
    <property type="entry name" value="Glyco_hydro_42_N"/>
</dbReference>
<dbReference type="InterPro" id="IPR040719">
    <property type="entry name" value="DUF5597"/>
</dbReference>
<evidence type="ECO:0000313" key="7">
    <source>
        <dbReference type="EMBL" id="MFC4673338.1"/>
    </source>
</evidence>
<keyword evidence="3" id="KW-0326">Glycosidase</keyword>
<dbReference type="Gene3D" id="2.60.220.20">
    <property type="entry name" value="putative beta-Galactosidase from caulobacter crescentus"/>
    <property type="match status" value="1"/>
</dbReference>
<feature type="domain" description="DUF5597" evidence="6">
    <location>
        <begin position="436"/>
        <end position="598"/>
    </location>
</feature>
<keyword evidence="8" id="KW-1185">Reference proteome</keyword>